<dbReference type="SMART" id="SM00487">
    <property type="entry name" value="DEXDc"/>
    <property type="match status" value="1"/>
</dbReference>
<dbReference type="GO" id="GO:0004386">
    <property type="term" value="F:helicase activity"/>
    <property type="evidence" value="ECO:0007669"/>
    <property type="project" value="UniProtKB-KW"/>
</dbReference>
<dbReference type="InterPro" id="IPR027417">
    <property type="entry name" value="P-loop_NTPase"/>
</dbReference>
<evidence type="ECO:0000256" key="1">
    <source>
        <dbReference type="ARBA" id="ARBA00022741"/>
    </source>
</evidence>
<dbReference type="PANTHER" id="PTHR11274">
    <property type="entry name" value="RAD25/XP-B DNA REPAIR HELICASE"/>
    <property type="match status" value="1"/>
</dbReference>
<gene>
    <name evidence="6" type="ORF">LCGC14_0830790</name>
</gene>
<dbReference type="PANTHER" id="PTHR11274:SF0">
    <property type="entry name" value="GENERAL TRANSCRIPTION AND DNA REPAIR FACTOR IIH HELICASE SUBUNIT XPB"/>
    <property type="match status" value="1"/>
</dbReference>
<reference evidence="6" key="1">
    <citation type="journal article" date="2015" name="Nature">
        <title>Complex archaea that bridge the gap between prokaryotes and eukaryotes.</title>
        <authorList>
            <person name="Spang A."/>
            <person name="Saw J.H."/>
            <person name="Jorgensen S.L."/>
            <person name="Zaremba-Niedzwiedzka K."/>
            <person name="Martijn J."/>
            <person name="Lind A.E."/>
            <person name="van Eijk R."/>
            <person name="Schleper C."/>
            <person name="Guy L."/>
            <person name="Ettema T.J."/>
        </authorList>
    </citation>
    <scope>NUCLEOTIDE SEQUENCE</scope>
</reference>
<dbReference type="AlphaFoldDB" id="A0A0F9PKT9"/>
<accession>A0A0F9PKT9</accession>
<dbReference type="PROSITE" id="PS51192">
    <property type="entry name" value="HELICASE_ATP_BIND_1"/>
    <property type="match status" value="1"/>
</dbReference>
<name>A0A0F9PKT9_9ZZZZ</name>
<evidence type="ECO:0000256" key="4">
    <source>
        <dbReference type="ARBA" id="ARBA00022840"/>
    </source>
</evidence>
<dbReference type="InterPro" id="IPR049430">
    <property type="entry name" value="UvsW_N_sf"/>
</dbReference>
<feature type="non-terminal residue" evidence="6">
    <location>
        <position position="286"/>
    </location>
</feature>
<proteinExistence type="predicted"/>
<keyword evidence="2" id="KW-0378">Hydrolase</keyword>
<organism evidence="6">
    <name type="scientific">marine sediment metagenome</name>
    <dbReference type="NCBI Taxonomy" id="412755"/>
    <lineage>
        <taxon>unclassified sequences</taxon>
        <taxon>metagenomes</taxon>
        <taxon>ecological metagenomes</taxon>
    </lineage>
</organism>
<dbReference type="InterPro" id="IPR014001">
    <property type="entry name" value="Helicase_ATP-bd"/>
</dbReference>
<keyword evidence="1" id="KW-0547">Nucleotide-binding</keyword>
<dbReference type="Gene3D" id="3.30.780.20">
    <property type="match status" value="1"/>
</dbReference>
<protein>
    <recommendedName>
        <fullName evidence="5">Helicase ATP-binding domain-containing protein</fullName>
    </recommendedName>
</protein>
<feature type="domain" description="Helicase ATP-binding" evidence="5">
    <location>
        <begin position="108"/>
        <end position="260"/>
    </location>
</feature>
<dbReference type="GO" id="GO:0016787">
    <property type="term" value="F:hydrolase activity"/>
    <property type="evidence" value="ECO:0007669"/>
    <property type="project" value="UniProtKB-KW"/>
</dbReference>
<dbReference type="InterPro" id="IPR050615">
    <property type="entry name" value="ATP-dep_DNA_Helicase"/>
</dbReference>
<keyword evidence="3" id="KW-0347">Helicase</keyword>
<dbReference type="InterPro" id="IPR006935">
    <property type="entry name" value="Helicase/UvrB_N"/>
</dbReference>
<keyword evidence="4" id="KW-0067">ATP-binding</keyword>
<evidence type="ECO:0000313" key="6">
    <source>
        <dbReference type="EMBL" id="KKN30774.1"/>
    </source>
</evidence>
<comment type="caution">
    <text evidence="6">The sequence shown here is derived from an EMBL/GenBank/DDBJ whole genome shotgun (WGS) entry which is preliminary data.</text>
</comment>
<dbReference type="InterPro" id="IPR049409">
    <property type="entry name" value="UvsW_N"/>
</dbReference>
<dbReference type="Pfam" id="PF04851">
    <property type="entry name" value="ResIII"/>
    <property type="match status" value="1"/>
</dbReference>
<evidence type="ECO:0000256" key="3">
    <source>
        <dbReference type="ARBA" id="ARBA00022806"/>
    </source>
</evidence>
<dbReference type="Gene3D" id="3.40.50.300">
    <property type="entry name" value="P-loop containing nucleotide triphosphate hydrolases"/>
    <property type="match status" value="1"/>
</dbReference>
<dbReference type="Pfam" id="PF21241">
    <property type="entry name" value="UvsW_N"/>
    <property type="match status" value="1"/>
</dbReference>
<dbReference type="SUPFAM" id="SSF52540">
    <property type="entry name" value="P-loop containing nucleoside triphosphate hydrolases"/>
    <property type="match status" value="1"/>
</dbReference>
<dbReference type="CDD" id="cd17926">
    <property type="entry name" value="DEXHc_RE"/>
    <property type="match status" value="1"/>
</dbReference>
<dbReference type="GO" id="GO:0005524">
    <property type="term" value="F:ATP binding"/>
    <property type="evidence" value="ECO:0007669"/>
    <property type="project" value="UniProtKB-KW"/>
</dbReference>
<sequence length="286" mass="31506">MTTIHVGPAKCRLVASTHARLEVKDALSFRVKGFQFSPAYRSGHWDGRQTLLRRDGTFPSGLLSLVENTLRAAEIGFTCEAHAMPDVVLDSTRWRLKIELRDYQEQAVEAALKGRRGIFAMATGTGKTEVMIAITAALGLKTLVLVNNRDLALQTAKRFSDRLAGAEVGVVGAGRRELRDITIATFQSLRSWIRRDAETALEVLETYDVVHSDECHTLPAKTYVPVILSTPAQYRFGWSATPFKEDDKRAELQLIGATGPVLVTLQPIEAVQAGTSVPTSVTMLQW</sequence>
<evidence type="ECO:0000259" key="5">
    <source>
        <dbReference type="PROSITE" id="PS51192"/>
    </source>
</evidence>
<dbReference type="EMBL" id="LAZR01002382">
    <property type="protein sequence ID" value="KKN30774.1"/>
    <property type="molecule type" value="Genomic_DNA"/>
</dbReference>
<dbReference type="GO" id="GO:0003677">
    <property type="term" value="F:DNA binding"/>
    <property type="evidence" value="ECO:0007669"/>
    <property type="project" value="InterPro"/>
</dbReference>
<evidence type="ECO:0000256" key="2">
    <source>
        <dbReference type="ARBA" id="ARBA00022801"/>
    </source>
</evidence>